<reference evidence="1 2" key="1">
    <citation type="journal article" date="2012" name="BMC Genomics">
        <title>Comparative genomic analysis of human infective Trypanosoma cruzi lineages with the bat-restricted subspecies T. cruzi marinkellei.</title>
        <authorList>
            <person name="Franzen O."/>
            <person name="Talavera-Lopez C."/>
            <person name="Ochaya S."/>
            <person name="Butler C.E."/>
            <person name="Messenger L.A."/>
            <person name="Lewis M.D."/>
            <person name="Llewellyn M.S."/>
            <person name="Marinkelle C.J."/>
            <person name="Tyler K.M."/>
            <person name="Miles M.A."/>
            <person name="Andersson B."/>
        </authorList>
    </citation>
    <scope>NUCLEOTIDE SEQUENCE [LARGE SCALE GENOMIC DNA]</scope>
    <source>
        <strain evidence="1 2">B7</strain>
    </source>
</reference>
<keyword evidence="2" id="KW-1185">Reference proteome</keyword>
<name>K2NBB1_TRYCR</name>
<dbReference type="Proteomes" id="UP000007350">
    <property type="component" value="Unassembled WGS sequence"/>
</dbReference>
<evidence type="ECO:0000313" key="1">
    <source>
        <dbReference type="EMBL" id="EKF26347.1"/>
    </source>
</evidence>
<evidence type="ECO:0000313" key="2">
    <source>
        <dbReference type="Proteomes" id="UP000007350"/>
    </source>
</evidence>
<proteinExistence type="predicted"/>
<accession>K2NBB1</accession>
<feature type="non-terminal residue" evidence="1">
    <location>
        <position position="193"/>
    </location>
</feature>
<sequence length="193" mass="21472">MRGGGRYGGQPARLRRAERLSDLLSLFWPSRKRAHGATRPRAQELVASISSGARPPQATSGQFDSLFLFLSLALSGGPATDSLYRQGARQGKMLRARRCARKKDDNNSKKWEGGRGASAQPKGDFYCSVLNASLKLFGPRTTCVHRSACVFVCAGMRVARRQTAQRVRRTKKKEERVSKPLQCELSWELRPHA</sequence>
<dbReference type="AlphaFoldDB" id="K2NBB1"/>
<organism evidence="1 2">
    <name type="scientific">Trypanosoma cruzi marinkellei</name>
    <dbReference type="NCBI Taxonomy" id="85056"/>
    <lineage>
        <taxon>Eukaryota</taxon>
        <taxon>Discoba</taxon>
        <taxon>Euglenozoa</taxon>
        <taxon>Kinetoplastea</taxon>
        <taxon>Metakinetoplastina</taxon>
        <taxon>Trypanosomatida</taxon>
        <taxon>Trypanosomatidae</taxon>
        <taxon>Trypanosoma</taxon>
        <taxon>Schizotrypanum</taxon>
    </lineage>
</organism>
<protein>
    <submittedName>
        <fullName evidence="1">Uncharacterized protein</fullName>
    </submittedName>
</protein>
<gene>
    <name evidence="1" type="ORF">MOQ_009964</name>
</gene>
<comment type="caution">
    <text evidence="1">The sequence shown here is derived from an EMBL/GenBank/DDBJ whole genome shotgun (WGS) entry which is preliminary data.</text>
</comment>
<dbReference type="EMBL" id="AHKC01021094">
    <property type="protein sequence ID" value="EKF26347.1"/>
    <property type="molecule type" value="Genomic_DNA"/>
</dbReference>